<dbReference type="NCBIfam" id="TIGR01451">
    <property type="entry name" value="B_ant_repeat"/>
    <property type="match status" value="1"/>
</dbReference>
<keyword evidence="1" id="KW-0732">Signal</keyword>
<dbReference type="InterPro" id="IPR028994">
    <property type="entry name" value="Integrin_alpha_N"/>
</dbReference>
<dbReference type="Pfam" id="PF01345">
    <property type="entry name" value="DUF11"/>
    <property type="match status" value="1"/>
</dbReference>
<sequence length="224" mass="22752">MTITVGPNPYGVAVADLDEDGDADLAVTVAGQDSVAVLGNGDGTFTPATTLGVNTWPTEIHAADLDVDGRVDLVTTNRHADGISVLLNRTERPVPPTADVSVKLTANPNIGLLISEIRYTLTIRNLGPDALQSGTVSTPIPAGVKIVPGSGCSVAAGVLTCSTGALAVNGSVVRKFTHPLSALSIGTLRLTATRTASTPADPNAANDKSTSTCSVVSILLVTCR</sequence>
<comment type="caution">
    <text evidence="3">The sequence shown here is derived from an EMBL/GenBank/DDBJ whole genome shotgun (WGS) entry which is preliminary data.</text>
</comment>
<dbReference type="InterPro" id="IPR001434">
    <property type="entry name" value="OmcB-like_DUF11"/>
</dbReference>
<evidence type="ECO:0000259" key="2">
    <source>
        <dbReference type="Pfam" id="PF01345"/>
    </source>
</evidence>
<dbReference type="SUPFAM" id="SSF69318">
    <property type="entry name" value="Integrin alpha N-terminal domain"/>
    <property type="match status" value="1"/>
</dbReference>
<organism evidence="3 4">
    <name type="scientific">Actinokineospora soli</name>
    <dbReference type="NCBI Taxonomy" id="1048753"/>
    <lineage>
        <taxon>Bacteria</taxon>
        <taxon>Bacillati</taxon>
        <taxon>Actinomycetota</taxon>
        <taxon>Actinomycetes</taxon>
        <taxon>Pseudonocardiales</taxon>
        <taxon>Pseudonocardiaceae</taxon>
        <taxon>Actinokineospora</taxon>
    </lineage>
</organism>
<evidence type="ECO:0000313" key="4">
    <source>
        <dbReference type="Proteomes" id="UP001596512"/>
    </source>
</evidence>
<dbReference type="Proteomes" id="UP001596512">
    <property type="component" value="Unassembled WGS sequence"/>
</dbReference>
<name>A0ABW2TXP8_9PSEU</name>
<dbReference type="InterPro" id="IPR047589">
    <property type="entry name" value="DUF11_rpt"/>
</dbReference>
<proteinExistence type="predicted"/>
<feature type="domain" description="DUF11" evidence="2">
    <location>
        <begin position="99"/>
        <end position="212"/>
    </location>
</feature>
<accession>A0ABW2TXP8</accession>
<dbReference type="Pfam" id="PF13517">
    <property type="entry name" value="FG-GAP_3"/>
    <property type="match status" value="1"/>
</dbReference>
<dbReference type="Gene3D" id="2.130.10.130">
    <property type="entry name" value="Integrin alpha, N-terminal"/>
    <property type="match status" value="1"/>
</dbReference>
<dbReference type="InterPro" id="IPR013517">
    <property type="entry name" value="FG-GAP"/>
</dbReference>
<dbReference type="PANTHER" id="PTHR46580">
    <property type="entry name" value="SENSOR KINASE-RELATED"/>
    <property type="match status" value="1"/>
</dbReference>
<dbReference type="EMBL" id="JBHTEY010000004">
    <property type="protein sequence ID" value="MFC7617672.1"/>
    <property type="molecule type" value="Genomic_DNA"/>
</dbReference>
<evidence type="ECO:0000313" key="3">
    <source>
        <dbReference type="EMBL" id="MFC7617672.1"/>
    </source>
</evidence>
<reference evidence="4" key="1">
    <citation type="journal article" date="2019" name="Int. J. Syst. Evol. Microbiol.">
        <title>The Global Catalogue of Microorganisms (GCM) 10K type strain sequencing project: providing services to taxonomists for standard genome sequencing and annotation.</title>
        <authorList>
            <consortium name="The Broad Institute Genomics Platform"/>
            <consortium name="The Broad Institute Genome Sequencing Center for Infectious Disease"/>
            <person name="Wu L."/>
            <person name="Ma J."/>
        </authorList>
    </citation>
    <scope>NUCLEOTIDE SEQUENCE [LARGE SCALE GENOMIC DNA]</scope>
    <source>
        <strain evidence="4">JCM 17695</strain>
    </source>
</reference>
<gene>
    <name evidence="3" type="ORF">ACFQV2_33970</name>
</gene>
<protein>
    <submittedName>
        <fullName evidence="3">FG-GAP-like repeat-containing protein</fullName>
    </submittedName>
</protein>
<evidence type="ECO:0000256" key="1">
    <source>
        <dbReference type="ARBA" id="ARBA00022729"/>
    </source>
</evidence>
<keyword evidence="4" id="KW-1185">Reference proteome</keyword>